<dbReference type="GO" id="GO:0006508">
    <property type="term" value="P:proteolysis"/>
    <property type="evidence" value="ECO:0007669"/>
    <property type="project" value="InterPro"/>
</dbReference>
<dbReference type="PANTHER" id="PTHR43248">
    <property type="entry name" value="2-SUCCINYL-6-HYDROXY-2,4-CYCLOHEXADIENE-1-CARBOXYLATE SYNTHASE"/>
    <property type="match status" value="1"/>
</dbReference>
<dbReference type="RefSeq" id="WP_189309267.1">
    <property type="nucleotide sequence ID" value="NZ_BMQA01000001.1"/>
</dbReference>
<reference evidence="4" key="2">
    <citation type="submission" date="2020-09" db="EMBL/GenBank/DDBJ databases">
        <authorList>
            <person name="Sun Q."/>
            <person name="Ohkuma M."/>
        </authorList>
    </citation>
    <scope>NUCLEOTIDE SEQUENCE</scope>
    <source>
        <strain evidence="4">JCM 3086</strain>
    </source>
</reference>
<dbReference type="Pfam" id="PF00561">
    <property type="entry name" value="Abhydrolase_1"/>
    <property type="match status" value="1"/>
</dbReference>
<dbReference type="GO" id="GO:0004177">
    <property type="term" value="F:aminopeptidase activity"/>
    <property type="evidence" value="ECO:0007669"/>
    <property type="project" value="UniProtKB-EC"/>
</dbReference>
<name>A0A917NFP2_9ACTN</name>
<protein>
    <submittedName>
        <fullName evidence="4">Alpha/beta hydrolase</fullName>
    </submittedName>
</protein>
<gene>
    <name evidence="4" type="ORF">GCM10010121_004950</name>
</gene>
<keyword evidence="2 4" id="KW-0378">Hydrolase</keyword>
<keyword evidence="5" id="KW-1185">Reference proteome</keyword>
<dbReference type="EMBL" id="BMQA01000001">
    <property type="protein sequence ID" value="GGI97701.1"/>
    <property type="molecule type" value="Genomic_DNA"/>
</dbReference>
<dbReference type="SUPFAM" id="SSF53474">
    <property type="entry name" value="alpha/beta-Hydrolases"/>
    <property type="match status" value="1"/>
</dbReference>
<evidence type="ECO:0000256" key="2">
    <source>
        <dbReference type="ARBA" id="ARBA00022801"/>
    </source>
</evidence>
<dbReference type="InterPro" id="IPR029058">
    <property type="entry name" value="AB_hydrolase_fold"/>
</dbReference>
<accession>A0A917NFP2</accession>
<dbReference type="Gene3D" id="3.40.50.1820">
    <property type="entry name" value="alpha/beta hydrolase"/>
    <property type="match status" value="1"/>
</dbReference>
<dbReference type="InterPro" id="IPR051601">
    <property type="entry name" value="Serine_prot/Carboxylest_S33"/>
</dbReference>
<comment type="caution">
    <text evidence="4">The sequence shown here is derived from an EMBL/GenBank/DDBJ whole genome shotgun (WGS) entry which is preliminary data.</text>
</comment>
<evidence type="ECO:0000313" key="5">
    <source>
        <dbReference type="Proteomes" id="UP000657574"/>
    </source>
</evidence>
<feature type="domain" description="AB hydrolase-1" evidence="3">
    <location>
        <begin position="49"/>
        <end position="222"/>
    </location>
</feature>
<dbReference type="InterPro" id="IPR002410">
    <property type="entry name" value="Peptidase_S33"/>
</dbReference>
<dbReference type="Proteomes" id="UP000657574">
    <property type="component" value="Unassembled WGS sequence"/>
</dbReference>
<proteinExistence type="inferred from homology"/>
<dbReference type="PANTHER" id="PTHR43248:SF2">
    <property type="entry name" value="PROLYL AMINOPEPTIDASE"/>
    <property type="match status" value="1"/>
</dbReference>
<organism evidence="4 5">
    <name type="scientific">Streptomyces brasiliensis</name>
    <dbReference type="NCBI Taxonomy" id="1954"/>
    <lineage>
        <taxon>Bacteria</taxon>
        <taxon>Bacillati</taxon>
        <taxon>Actinomycetota</taxon>
        <taxon>Actinomycetes</taxon>
        <taxon>Kitasatosporales</taxon>
        <taxon>Streptomycetaceae</taxon>
        <taxon>Streptomyces</taxon>
    </lineage>
</organism>
<comment type="similarity">
    <text evidence="1">Belongs to the peptidase S33 family.</text>
</comment>
<evidence type="ECO:0000259" key="3">
    <source>
        <dbReference type="Pfam" id="PF00561"/>
    </source>
</evidence>
<dbReference type="InterPro" id="IPR000073">
    <property type="entry name" value="AB_hydrolase_1"/>
</dbReference>
<dbReference type="AlphaFoldDB" id="A0A917NFP2"/>
<evidence type="ECO:0000313" key="4">
    <source>
        <dbReference type="EMBL" id="GGI97701.1"/>
    </source>
</evidence>
<sequence>MSHSYRQPGVVLTDRRFTVPLDHADPEGETIELYAREVVASGKAGDDLPWLVYLQGGPGFGANRFIGKQAWLERALNEYRVLLLDQRGTGHSTPANRQTLPLRGTPAEQADYLTHFRADSIVRDCELIRPRLTGGAPWTVLGQSFGGFCAVSYLSLAPEGVAGAVITGGLPSLDAHADDVYRAAYPRIERKVGAHYARYPQDVERARRIADHLLTHDVVLPNGYRFTVEAFQSLGLMLGMSDGSHRLHYLLEDAFVRTPAGPELSDAFQEAVQGLLSYADHPLYALLQEPIYGQDPRPTAWAAERVRAEFPQFDAAKALAGDAPVLFTGETVHPWTFDTDPALRPLREAADLLAARTDWRPLYDPARLAANEVPVAAAVYHDDMYVDAAHSLRTARAIRGLRTWVTDEFEHDGLRTGAPRVLDRLLALARDEG</sequence>
<reference evidence="4" key="1">
    <citation type="journal article" date="2014" name="Int. J. Syst. Evol. Microbiol.">
        <title>Complete genome sequence of Corynebacterium casei LMG S-19264T (=DSM 44701T), isolated from a smear-ripened cheese.</title>
        <authorList>
            <consortium name="US DOE Joint Genome Institute (JGI-PGF)"/>
            <person name="Walter F."/>
            <person name="Albersmeier A."/>
            <person name="Kalinowski J."/>
            <person name="Ruckert C."/>
        </authorList>
    </citation>
    <scope>NUCLEOTIDE SEQUENCE</scope>
    <source>
        <strain evidence="4">JCM 3086</strain>
    </source>
</reference>
<dbReference type="PRINTS" id="PR00793">
    <property type="entry name" value="PROAMNOPTASE"/>
</dbReference>
<evidence type="ECO:0000256" key="1">
    <source>
        <dbReference type="ARBA" id="ARBA00010088"/>
    </source>
</evidence>